<dbReference type="Gene3D" id="2.40.37.10">
    <property type="entry name" value="Lyase, Ornithine Decarboxylase, Chain A, domain 1"/>
    <property type="match status" value="1"/>
</dbReference>
<organism evidence="5 6">
    <name type="scientific">Taurinivorans muris</name>
    <dbReference type="NCBI Taxonomy" id="2787751"/>
    <lineage>
        <taxon>Bacteria</taxon>
        <taxon>Pseudomonadati</taxon>
        <taxon>Thermodesulfobacteriota</taxon>
        <taxon>Desulfovibrionia</taxon>
        <taxon>Desulfovibrionales</taxon>
        <taxon>Desulfovibrionaceae</taxon>
        <taxon>Taurinivorans</taxon>
    </lineage>
</organism>
<dbReference type="Gene3D" id="3.20.20.10">
    <property type="entry name" value="Alanine racemase"/>
    <property type="match status" value="1"/>
</dbReference>
<evidence type="ECO:0000313" key="6">
    <source>
        <dbReference type="Proteomes" id="UP001058120"/>
    </source>
</evidence>
<comment type="cofactor">
    <cofactor evidence="1">
        <name>pyridoxal 5'-phosphate</name>
        <dbReference type="ChEBI" id="CHEBI:597326"/>
    </cofactor>
</comment>
<dbReference type="PANTHER" id="PTHR30511:SF0">
    <property type="entry name" value="ALANINE RACEMASE, CATABOLIC-RELATED"/>
    <property type="match status" value="1"/>
</dbReference>
<evidence type="ECO:0000256" key="3">
    <source>
        <dbReference type="ARBA" id="ARBA00023235"/>
    </source>
</evidence>
<reference evidence="5" key="1">
    <citation type="submission" date="2020-12" db="EMBL/GenBank/DDBJ databases">
        <title>Taurinivorans muris gen. nov., sp. nov., fundamental and realized metabolic niche of a ubiquitous sulfidogenic bacterium in the murine intestine.</title>
        <authorList>
            <person name="Ye H."/>
            <person name="Hanson B.T."/>
            <person name="Loy A."/>
        </authorList>
    </citation>
    <scope>NUCLEOTIDE SEQUENCE</scope>
    <source>
        <strain evidence="5">LT0009</strain>
    </source>
</reference>
<dbReference type="SUPFAM" id="SSF50621">
    <property type="entry name" value="Alanine racemase C-terminal domain-like"/>
    <property type="match status" value="1"/>
</dbReference>
<dbReference type="InterPro" id="IPR029066">
    <property type="entry name" value="PLP-binding_barrel"/>
</dbReference>
<keyword evidence="2" id="KW-0663">Pyridoxal phosphate</keyword>
<dbReference type="Pfam" id="PF00842">
    <property type="entry name" value="Ala_racemase_C"/>
    <property type="match status" value="1"/>
</dbReference>
<dbReference type="EC" id="5.1.1.1" evidence="5"/>
<keyword evidence="3 5" id="KW-0413">Isomerase</keyword>
<dbReference type="SUPFAM" id="SSF51419">
    <property type="entry name" value="PLP-binding barrel"/>
    <property type="match status" value="1"/>
</dbReference>
<dbReference type="Proteomes" id="UP001058120">
    <property type="component" value="Chromosome"/>
</dbReference>
<sequence>MKNAFCRIQIDFDALLYNYRQVKNLHPELMPVIKANAYAHGAVEIARFFEKQGVKYFATGTIYEALELREKGIANEIIPLLGALTDEEYKKGEEENIVSLAHDRQSLDKALTHSSKIAVKINSGMGRLGFLPQDIGEVIHSIKKHNKTAQYVLTHYASADVISENGYMQTQAERLAPAVTALKNAFPDIKTSFANSAALVAYPEYAGDIARIGRIFYGGNPLYGTQKEALTPHLKPALALTAPILSINHLKRGECLSYMQSFTAERDTVAAWIGIGYANGYRRSNRVFSQDSNFVPHVSLLGRHCPVLGYITMQMTAIDITDIYDGKNIQTGDHAYVLGGEENPVTPEMLATWWNTVPHEVLTSLGF</sequence>
<dbReference type="InterPro" id="IPR009006">
    <property type="entry name" value="Ala_racemase/Decarboxylase_C"/>
</dbReference>
<accession>A0ABY5Y139</accession>
<keyword evidence="6" id="KW-1185">Reference proteome</keyword>
<evidence type="ECO:0000313" key="5">
    <source>
        <dbReference type="EMBL" id="UWX05521.1"/>
    </source>
</evidence>
<proteinExistence type="predicted"/>
<name>A0ABY5Y139_9BACT</name>
<dbReference type="InterPro" id="IPR011079">
    <property type="entry name" value="Ala_racemase_C"/>
</dbReference>
<dbReference type="Pfam" id="PF01168">
    <property type="entry name" value="Ala_racemase_N"/>
    <property type="match status" value="1"/>
</dbReference>
<dbReference type="InterPro" id="IPR000821">
    <property type="entry name" value="Ala_racemase"/>
</dbReference>
<dbReference type="InterPro" id="IPR001608">
    <property type="entry name" value="Ala_racemase_N"/>
</dbReference>
<evidence type="ECO:0000256" key="2">
    <source>
        <dbReference type="ARBA" id="ARBA00022898"/>
    </source>
</evidence>
<dbReference type="EMBL" id="CP065938">
    <property type="protein sequence ID" value="UWX05521.1"/>
    <property type="molecule type" value="Genomic_DNA"/>
</dbReference>
<dbReference type="CDD" id="cd00430">
    <property type="entry name" value="PLPDE_III_AR"/>
    <property type="match status" value="1"/>
</dbReference>
<dbReference type="SMART" id="SM01005">
    <property type="entry name" value="Ala_racemase_C"/>
    <property type="match status" value="1"/>
</dbReference>
<dbReference type="NCBIfam" id="TIGR00492">
    <property type="entry name" value="alr"/>
    <property type="match status" value="1"/>
</dbReference>
<evidence type="ECO:0000259" key="4">
    <source>
        <dbReference type="SMART" id="SM01005"/>
    </source>
</evidence>
<dbReference type="GO" id="GO:0008784">
    <property type="term" value="F:alanine racemase activity"/>
    <property type="evidence" value="ECO:0007669"/>
    <property type="project" value="UniProtKB-EC"/>
</dbReference>
<dbReference type="PANTHER" id="PTHR30511">
    <property type="entry name" value="ALANINE RACEMASE"/>
    <property type="match status" value="1"/>
</dbReference>
<dbReference type="PRINTS" id="PR00992">
    <property type="entry name" value="ALARACEMASE"/>
</dbReference>
<dbReference type="RefSeq" id="WP_334315104.1">
    <property type="nucleotide sequence ID" value="NZ_CP065938.1"/>
</dbReference>
<protein>
    <submittedName>
        <fullName evidence="5">Alanine racemase</fullName>
        <ecNumber evidence="5">5.1.1.1</ecNumber>
    </submittedName>
</protein>
<evidence type="ECO:0000256" key="1">
    <source>
        <dbReference type="ARBA" id="ARBA00001933"/>
    </source>
</evidence>
<feature type="domain" description="Alanine racemase C-terminal" evidence="4">
    <location>
        <begin position="237"/>
        <end position="367"/>
    </location>
</feature>
<gene>
    <name evidence="5" type="primary">alr</name>
    <name evidence="5" type="ORF">JBF11_08750</name>
</gene>